<proteinExistence type="predicted"/>
<reference evidence="3 4" key="1">
    <citation type="journal article" date="2000" name="Nature">
        <title>The genome sequence of the food-borne pathogen Campylobacter jejuni reveals hypervariable sequences.</title>
        <authorList>
            <person name="Parkhill J."/>
            <person name="Wren B.W."/>
            <person name="Mungall K."/>
            <person name="Ketley J.M."/>
            <person name="Churcher C."/>
            <person name="Basham D."/>
            <person name="Chillingworth T."/>
            <person name="Davies R.M."/>
            <person name="Feltwell T."/>
            <person name="Holroyd S."/>
            <person name="Jagels K."/>
            <person name="Karlyshev A."/>
            <person name="Moule S."/>
            <person name="Pallen M.J."/>
            <person name="Penn C.W."/>
            <person name="Quail M."/>
            <person name="Rajandream M.A."/>
            <person name="Rutherford K.M."/>
            <person name="VanVliet A."/>
            <person name="Whitehead S."/>
            <person name="Barrell B.G."/>
        </authorList>
    </citation>
    <scope>NUCLEOTIDE SEQUENCE [LARGE SCALE GENOMIC DNA]</scope>
    <source>
        <strain evidence="4">ATCC 700819 / NCTC 11168</strain>
    </source>
</reference>
<evidence type="ECO:0000313" key="4">
    <source>
        <dbReference type="Proteomes" id="UP000000799"/>
    </source>
</evidence>
<dbReference type="PATRIC" id="fig|192222.6.peg.1653"/>
<dbReference type="Proteomes" id="UP000000799">
    <property type="component" value="Chromosome"/>
</dbReference>
<organism evidence="3 4">
    <name type="scientific">Campylobacter jejuni subsp. jejuni serotype O:2 (strain ATCC 700819 / NCTC 11168)</name>
    <dbReference type="NCBI Taxonomy" id="192222"/>
    <lineage>
        <taxon>Bacteria</taxon>
        <taxon>Pseudomonadati</taxon>
        <taxon>Campylobacterota</taxon>
        <taxon>Epsilonproteobacteria</taxon>
        <taxon>Campylobacterales</taxon>
        <taxon>Campylobacteraceae</taxon>
        <taxon>Campylobacter</taxon>
    </lineage>
</organism>
<feature type="domain" description="Autotransporter" evidence="2">
    <location>
        <begin position="846"/>
        <end position="1120"/>
    </location>
</feature>
<accession>Q0P7V2</accession>
<dbReference type="eggNOG" id="COG3210">
    <property type="taxonomic scope" value="Bacteria"/>
</dbReference>
<dbReference type="SMART" id="SM00869">
    <property type="entry name" value="Autotransporter"/>
    <property type="match status" value="1"/>
</dbReference>
<dbReference type="RefSeq" id="WP_010891949.1">
    <property type="nucleotide sequence ID" value="NC_002163.1"/>
</dbReference>
<evidence type="ECO:0000259" key="2">
    <source>
        <dbReference type="PROSITE" id="PS51208"/>
    </source>
</evidence>
<feature type="compositionally biased region" description="Low complexity" evidence="1">
    <location>
        <begin position="575"/>
        <end position="593"/>
    </location>
</feature>
<evidence type="ECO:0000256" key="1">
    <source>
        <dbReference type="SAM" id="MobiDB-lite"/>
    </source>
</evidence>
<dbReference type="OrthoDB" id="5354756at2"/>
<dbReference type="EMBL" id="AL111168">
    <property type="protein sequence ID" value="CAL35773.1"/>
    <property type="molecule type" value="Genomic_DNA"/>
</dbReference>
<dbReference type="STRING" id="192222.Cj1677"/>
<gene>
    <name evidence="3" type="ordered locus">Cj1677</name>
</gene>
<dbReference type="RefSeq" id="YP_002345045.1">
    <property type="nucleotide sequence ID" value="NC_002163.1"/>
</dbReference>
<dbReference type="GeneID" id="905952"/>
<feature type="region of interest" description="Disordered" evidence="1">
    <location>
        <begin position="575"/>
        <end position="597"/>
    </location>
</feature>
<dbReference type="InterPro" id="IPR036709">
    <property type="entry name" value="Autotransporte_beta_dom_sf"/>
</dbReference>
<dbReference type="InterPro" id="IPR005546">
    <property type="entry name" value="Autotransporte_beta"/>
</dbReference>
<keyword evidence="3" id="KW-0449">Lipoprotein</keyword>
<dbReference type="PROSITE" id="PS51208">
    <property type="entry name" value="AUTOTRANSPORTER"/>
    <property type="match status" value="1"/>
</dbReference>
<dbReference type="HOGENOM" id="CLU_1400219_0_0_7"/>
<protein>
    <submittedName>
        <fullName evidence="3">Lipoprotein</fullName>
    </submittedName>
</protein>
<name>Q0P7V2_CAMJE</name>
<dbReference type="EnsemblBacteria" id="CAL35773">
    <property type="protein sequence ID" value="CAL35773"/>
    <property type="gene ID" value="Cj1677"/>
</dbReference>
<keyword evidence="4" id="KW-1185">Reference proteome</keyword>
<dbReference type="PaxDb" id="192222-Cj1677"/>
<dbReference type="SUPFAM" id="SSF103515">
    <property type="entry name" value="Autotransporter"/>
    <property type="match status" value="1"/>
</dbReference>
<dbReference type="AlphaFoldDB" id="Q0P7V2"/>
<sequence length="1120" mass="117792">MKNITLTKIPIGEGKEPCLNSKKIVLSLATISFLASCANAKLNSEIKTYDEVNKNVKTRSASVYSPQAKINTTINSLHNQQVTITGNGTSNSLTIGSSGTLGSIGNTGKIIYAHANGSNTLTLANLTNNRTINGKIGIENNGNFTGTIAVNTFENTGQINGQIYMGIWGNNSGTLNIDKFDNSGTIIDNNKGVFEGKNTNIQTFNNSGFISANKGVDIGNIGTIKNFNNNGTIQGSEVGVAINTKIDTFTNNGFINSPGSGQWNNGIWISSNATIEKLVNNGTIKGGHSAIMVTSQHIKTVENTGIIHAEGEWGSSILLEYGGFIEHIINTGTISNNNVGIGSAYGVFGTLTIKDGGMVYGKYSAIGVGRSQTLGDLYIDGRSNNGTVSGIYSEEHGILLENNSRTQKIELKNGGIIKGNIDGIRLINSASLSGEMILSGEGSRVEGGRGVGILNRSGKIEGSIKVEDGATVTATSNRAIANSGSGSITGGITVSGKNTKLEGNIINTGNASIGSDIKIEGGAKVEGGLVNQGNGSISGSVQVSGGSSIDSITNEGNGAISGSITVYKDSKLDSITNTSTSSTGISGSITNNSDNKLEISNSGNIGGKIESTGSADMVISNSNGGTISGGISSSGSGSTSISNSQGSTINNGITVSGSAQVEISNQGSVGKDENGNTVTNNGSGSVGIKDWLVSTDKNTGKLNTVVIGGSRAFNVKVENITVDQSNVDLEELNDINNIISGVNQNNIGNIGTNGSGEISLSFDPITGKLTTDFNLNASISGATFRSLISTTSRRSTFIDNVMGNSMQSFALASSSKSQSIAMSEKGNLYADASDYIKSDLNNGSYGSNKEHSLFILPYTSSQNVELSLNEESKGHTKGTIIGYSTLKDSGIYGVYAGYEDTKMGSTYFDINNRTYYAGLKYFNTLFTTEKGQEVYIKAQGKAALIKNDLTEKIGNNEAKAEPNSYAYGVNTALGMNFISNKDIFSPEIGLAYEGGYTEAFSMKDTIGQATVKGGERTYANYLNLFSTKTSLTWFRDWLPNLKTSVELGAKFNINPKVEAEARFGNIKVSDEFDLPRVQKFVSTSFIVPVNEAFYFSLNYNGMFDKDGNTHTGFAQFNYLW</sequence>
<dbReference type="KEGG" id="cje:Cj1677"/>
<dbReference type="IntAct" id="Q0P7V2">
    <property type="interactions" value="1"/>
</dbReference>
<evidence type="ECO:0000313" key="3">
    <source>
        <dbReference type="EMBL" id="CAL35773.1"/>
    </source>
</evidence>